<dbReference type="Proteomes" id="UP000824300">
    <property type="component" value="Chromosome"/>
</dbReference>
<dbReference type="Gene3D" id="2.60.120.10">
    <property type="entry name" value="Jelly Rolls"/>
    <property type="match status" value="1"/>
</dbReference>
<dbReference type="SUPFAM" id="SSF51182">
    <property type="entry name" value="RmlC-like cupins"/>
    <property type="match status" value="1"/>
</dbReference>
<dbReference type="PANTHER" id="PTHR42742:SF3">
    <property type="entry name" value="FRUCTOKINASE"/>
    <property type="match status" value="1"/>
</dbReference>
<proteinExistence type="predicted"/>
<dbReference type="CDD" id="cd07010">
    <property type="entry name" value="cupin_PMI_type_I_N_bac"/>
    <property type="match status" value="1"/>
</dbReference>
<evidence type="ECO:0000313" key="3">
    <source>
        <dbReference type="EMBL" id="QZD93594.1"/>
    </source>
</evidence>
<evidence type="ECO:0000256" key="2">
    <source>
        <dbReference type="ARBA" id="ARBA00022833"/>
    </source>
</evidence>
<gene>
    <name evidence="3" type="ORF">K3162_06215</name>
</gene>
<keyword evidence="2" id="KW-0862">Zinc</keyword>
<dbReference type="GO" id="GO:0016853">
    <property type="term" value="F:isomerase activity"/>
    <property type="evidence" value="ECO:0007669"/>
    <property type="project" value="UniProtKB-KW"/>
</dbReference>
<dbReference type="InterPro" id="IPR051804">
    <property type="entry name" value="Carb_Metab_Reg_Kinase/Isom"/>
</dbReference>
<sequence>MRLQPWLLEKPWGRTGLPKRLVGDSQGAFGEIWYAPPAPLDSILTKYLFTSAKLSVQVHPRGSLSPTGRGKDECWLVIDAEPGARLATGFREEIGPDAIRQAALDGSIEHLLDWREVAVNEFLYVPAGTVHAMGPGLSIVEVQQNTDITYRLYDYGRDRPLHLDEAIGSAFGSSHPADLRRLIDPARSQMLVEGPYFAVAQVSQSAADELISQMEGPVQLIPLEGHCELEGERIEAGSSAFAPSVNAVDFSGCPRCLVVGLPLRT</sequence>
<dbReference type="EMBL" id="CP081296">
    <property type="protein sequence ID" value="QZD93594.1"/>
    <property type="molecule type" value="Genomic_DNA"/>
</dbReference>
<keyword evidence="4" id="KW-1185">Reference proteome</keyword>
<accession>A0ABX8ZXG1</accession>
<dbReference type="PANTHER" id="PTHR42742">
    <property type="entry name" value="TRANSCRIPTIONAL REPRESSOR MPRA"/>
    <property type="match status" value="1"/>
</dbReference>
<dbReference type="RefSeq" id="WP_221429278.1">
    <property type="nucleotide sequence ID" value="NZ_CP081296.1"/>
</dbReference>
<keyword evidence="1" id="KW-0479">Metal-binding</keyword>
<name>A0ABX8ZXG1_9SPHN</name>
<organism evidence="3 4">
    <name type="scientific">Qipengyuania xiapuensis</name>
    <dbReference type="NCBI Taxonomy" id="2867236"/>
    <lineage>
        <taxon>Bacteria</taxon>
        <taxon>Pseudomonadati</taxon>
        <taxon>Pseudomonadota</taxon>
        <taxon>Alphaproteobacteria</taxon>
        <taxon>Sphingomonadales</taxon>
        <taxon>Erythrobacteraceae</taxon>
        <taxon>Qipengyuania</taxon>
    </lineage>
</organism>
<dbReference type="InterPro" id="IPR011051">
    <property type="entry name" value="RmlC_Cupin_sf"/>
</dbReference>
<keyword evidence="3" id="KW-0413">Isomerase</keyword>
<protein>
    <submittedName>
        <fullName evidence="3">Class I mannose-6-phosphate isomerase</fullName>
    </submittedName>
</protein>
<evidence type="ECO:0000256" key="1">
    <source>
        <dbReference type="ARBA" id="ARBA00022723"/>
    </source>
</evidence>
<dbReference type="InterPro" id="IPR014710">
    <property type="entry name" value="RmlC-like_jellyroll"/>
</dbReference>
<evidence type="ECO:0000313" key="4">
    <source>
        <dbReference type="Proteomes" id="UP000824300"/>
    </source>
</evidence>
<reference evidence="3 4" key="1">
    <citation type="submission" date="2021-08" db="EMBL/GenBank/DDBJ databases">
        <title>Comparative Genomics Analysis of the Genus Qipengyuania Reveals Extensive Genetic Diversity and Metabolic Versatility, Including the Description of Fifteen Novel Species.</title>
        <authorList>
            <person name="Liu Y."/>
        </authorList>
    </citation>
    <scope>NUCLEOTIDE SEQUENCE [LARGE SCALE GENOMIC DNA]</scope>
    <source>
        <strain evidence="3 4">1NDW3</strain>
    </source>
</reference>